<dbReference type="InterPro" id="IPR045621">
    <property type="entry name" value="BPD_transp_1_N"/>
</dbReference>
<evidence type="ECO:0000256" key="7">
    <source>
        <dbReference type="RuleBase" id="RU363032"/>
    </source>
</evidence>
<comment type="subcellular location">
    <subcellularLocation>
        <location evidence="1 7">Cell membrane</location>
        <topology evidence="1 7">Multi-pass membrane protein</topology>
    </subcellularLocation>
</comment>
<dbReference type="OrthoDB" id="44105at2157"/>
<dbReference type="InterPro" id="IPR035906">
    <property type="entry name" value="MetI-like_sf"/>
</dbReference>
<keyword evidence="5 7" id="KW-1133">Transmembrane helix</keyword>
<dbReference type="PANTHER" id="PTHR43163">
    <property type="entry name" value="DIPEPTIDE TRANSPORT SYSTEM PERMEASE PROTEIN DPPB-RELATED"/>
    <property type="match status" value="1"/>
</dbReference>
<dbReference type="Gene3D" id="1.10.3720.10">
    <property type="entry name" value="MetI-like"/>
    <property type="match status" value="1"/>
</dbReference>
<evidence type="ECO:0000256" key="3">
    <source>
        <dbReference type="ARBA" id="ARBA00022475"/>
    </source>
</evidence>
<dbReference type="STRING" id="1095776.SAMN04515672_1422"/>
<gene>
    <name evidence="9" type="ORF">SAMN04515672_1422</name>
</gene>
<keyword evidence="4 7" id="KW-0812">Transmembrane</keyword>
<name>A0A1G8VNJ4_9EURY</name>
<comment type="similarity">
    <text evidence="7">Belongs to the binding-protein-dependent transport system permease family.</text>
</comment>
<evidence type="ECO:0000256" key="5">
    <source>
        <dbReference type="ARBA" id="ARBA00022989"/>
    </source>
</evidence>
<keyword evidence="6 7" id="KW-0472">Membrane</keyword>
<dbReference type="GO" id="GO:0055085">
    <property type="term" value="P:transmembrane transport"/>
    <property type="evidence" value="ECO:0007669"/>
    <property type="project" value="InterPro"/>
</dbReference>
<dbReference type="SUPFAM" id="SSF161098">
    <property type="entry name" value="MetI-like"/>
    <property type="match status" value="1"/>
</dbReference>
<dbReference type="Pfam" id="PF00528">
    <property type="entry name" value="BPD_transp_1"/>
    <property type="match status" value="1"/>
</dbReference>
<dbReference type="InterPro" id="IPR000515">
    <property type="entry name" value="MetI-like"/>
</dbReference>
<accession>A0A1G8VNJ4</accession>
<evidence type="ECO:0000256" key="6">
    <source>
        <dbReference type="ARBA" id="ARBA00023136"/>
    </source>
</evidence>
<evidence type="ECO:0000313" key="10">
    <source>
        <dbReference type="Proteomes" id="UP000198882"/>
    </source>
</evidence>
<evidence type="ECO:0000256" key="1">
    <source>
        <dbReference type="ARBA" id="ARBA00004651"/>
    </source>
</evidence>
<dbReference type="EMBL" id="FNFE01000001">
    <property type="protein sequence ID" value="SDJ67487.1"/>
    <property type="molecule type" value="Genomic_DNA"/>
</dbReference>
<evidence type="ECO:0000256" key="4">
    <source>
        <dbReference type="ARBA" id="ARBA00022692"/>
    </source>
</evidence>
<keyword evidence="3" id="KW-1003">Cell membrane</keyword>
<dbReference type="CDD" id="cd06261">
    <property type="entry name" value="TM_PBP2"/>
    <property type="match status" value="1"/>
</dbReference>
<dbReference type="Proteomes" id="UP000198882">
    <property type="component" value="Unassembled WGS sequence"/>
</dbReference>
<dbReference type="GO" id="GO:0005886">
    <property type="term" value="C:plasma membrane"/>
    <property type="evidence" value="ECO:0007669"/>
    <property type="project" value="UniProtKB-SubCell"/>
</dbReference>
<proteinExistence type="inferred from homology"/>
<reference evidence="10" key="1">
    <citation type="submission" date="2016-10" db="EMBL/GenBank/DDBJ databases">
        <authorList>
            <person name="Varghese N."/>
            <person name="Submissions S."/>
        </authorList>
    </citation>
    <scope>NUCLEOTIDE SEQUENCE [LARGE SCALE GENOMIC DNA]</scope>
    <source>
        <strain evidence="10">B4,CECT 8067,JCM 17497</strain>
    </source>
</reference>
<protein>
    <submittedName>
        <fullName evidence="9">Peptide/nickel transport system permease protein</fullName>
    </submittedName>
</protein>
<dbReference type="PROSITE" id="PS50928">
    <property type="entry name" value="ABC_TM1"/>
    <property type="match status" value="1"/>
</dbReference>
<feature type="domain" description="ABC transmembrane type-1" evidence="8">
    <location>
        <begin position="97"/>
        <end position="315"/>
    </location>
</feature>
<feature type="transmembrane region" description="Helical" evidence="7">
    <location>
        <begin position="189"/>
        <end position="211"/>
    </location>
</feature>
<feature type="transmembrane region" description="Helical" evidence="7">
    <location>
        <begin position="294"/>
        <end position="315"/>
    </location>
</feature>
<dbReference type="PANTHER" id="PTHR43163:SF6">
    <property type="entry name" value="DIPEPTIDE TRANSPORT SYSTEM PERMEASE PROTEIN DPPB-RELATED"/>
    <property type="match status" value="1"/>
</dbReference>
<feature type="transmembrane region" description="Helical" evidence="7">
    <location>
        <begin position="103"/>
        <end position="124"/>
    </location>
</feature>
<organism evidence="9 10">
    <name type="scientific">Natronorubrum texcoconense</name>
    <dbReference type="NCBI Taxonomy" id="1095776"/>
    <lineage>
        <taxon>Archaea</taxon>
        <taxon>Methanobacteriati</taxon>
        <taxon>Methanobacteriota</taxon>
        <taxon>Stenosarchaea group</taxon>
        <taxon>Halobacteria</taxon>
        <taxon>Halobacteriales</taxon>
        <taxon>Natrialbaceae</taxon>
        <taxon>Natronorubrum</taxon>
    </lineage>
</organism>
<dbReference type="RefSeq" id="WP_090303836.1">
    <property type="nucleotide sequence ID" value="NZ_FNFE01000001.1"/>
</dbReference>
<evidence type="ECO:0000259" key="8">
    <source>
        <dbReference type="PROSITE" id="PS50928"/>
    </source>
</evidence>
<sequence length="329" mass="36129">MAFGKFLIRRLLQGVFVIWGVVTITFALRALSPGDPVNLIAGQVPDQSTRDQIRQDLGLDQPMYVQYFDYLGNLLTGNLGYSYNQRRAVNDIIAQHFAATVELAVAATIVAVVIAIPLGVVSATRRDQPADYAATFGSLVGISTPNFWLGIMLILIVAMQVGVFPTSGRGIAFHEAMYNLFRYGYVLDLLSWLSYITLPAITLGTYFTALITRLTRSGMIDELGKPYVTATEAKGLPRTLVRYKHVLRNTLIPIITVLGLQLGTLMGGAVITEEVFNWPGLGQMFITSLRNGDWPVVQGIVLFIAVAFVVINILVDALYARLNPQVTDE</sequence>
<dbReference type="Pfam" id="PF19300">
    <property type="entry name" value="BPD_transp_1_N"/>
    <property type="match status" value="1"/>
</dbReference>
<evidence type="ECO:0000256" key="2">
    <source>
        <dbReference type="ARBA" id="ARBA00022448"/>
    </source>
</evidence>
<keyword evidence="10" id="KW-1185">Reference proteome</keyword>
<feature type="transmembrane region" description="Helical" evidence="7">
    <location>
        <begin position="12"/>
        <end position="31"/>
    </location>
</feature>
<keyword evidence="2 7" id="KW-0813">Transport</keyword>
<feature type="transmembrane region" description="Helical" evidence="7">
    <location>
        <begin position="136"/>
        <end position="159"/>
    </location>
</feature>
<evidence type="ECO:0000313" key="9">
    <source>
        <dbReference type="EMBL" id="SDJ67487.1"/>
    </source>
</evidence>
<feature type="transmembrane region" description="Helical" evidence="7">
    <location>
        <begin position="251"/>
        <end position="271"/>
    </location>
</feature>
<dbReference type="AlphaFoldDB" id="A0A1G8VNJ4"/>